<dbReference type="WBParaSite" id="MBELARI_LOCUS1753">
    <property type="protein sequence ID" value="MBELARI_LOCUS1753"/>
    <property type="gene ID" value="MBELARI_LOCUS1753"/>
</dbReference>
<organism evidence="1 2">
    <name type="scientific">Mesorhabditis belari</name>
    <dbReference type="NCBI Taxonomy" id="2138241"/>
    <lineage>
        <taxon>Eukaryota</taxon>
        <taxon>Metazoa</taxon>
        <taxon>Ecdysozoa</taxon>
        <taxon>Nematoda</taxon>
        <taxon>Chromadorea</taxon>
        <taxon>Rhabditida</taxon>
        <taxon>Rhabditina</taxon>
        <taxon>Rhabditomorpha</taxon>
        <taxon>Rhabditoidea</taxon>
        <taxon>Rhabditidae</taxon>
        <taxon>Mesorhabditinae</taxon>
        <taxon>Mesorhabditis</taxon>
    </lineage>
</organism>
<reference evidence="2" key="1">
    <citation type="submission" date="2024-02" db="UniProtKB">
        <authorList>
            <consortium name="WormBaseParasite"/>
        </authorList>
    </citation>
    <scope>IDENTIFICATION</scope>
</reference>
<accession>A0AAF3ETY5</accession>
<proteinExistence type="predicted"/>
<name>A0AAF3ETY5_9BILA</name>
<sequence length="102" mass="11187">MGAIDVVEIEVIGLKRKLGQNGVAFFLTPVGVNFIIIKALHSKILAYSEEHPGSFTQMLETKVLGLKQMGQFGKLKERVLKDSDASLLIEFANDEANLPTTN</sequence>
<evidence type="ECO:0000313" key="1">
    <source>
        <dbReference type="Proteomes" id="UP000887575"/>
    </source>
</evidence>
<dbReference type="AlphaFoldDB" id="A0AAF3ETY5"/>
<evidence type="ECO:0000313" key="2">
    <source>
        <dbReference type="WBParaSite" id="MBELARI_LOCUS1753"/>
    </source>
</evidence>
<keyword evidence="1" id="KW-1185">Reference proteome</keyword>
<dbReference type="Proteomes" id="UP000887575">
    <property type="component" value="Unassembled WGS sequence"/>
</dbReference>
<protein>
    <submittedName>
        <fullName evidence="2">Uncharacterized protein</fullName>
    </submittedName>
</protein>